<dbReference type="InterPro" id="IPR000590">
    <property type="entry name" value="HMG_CoA_synt_AS"/>
</dbReference>
<accession>A0AAD5T0X9</accession>
<dbReference type="PROSITE" id="PS01226">
    <property type="entry name" value="HMG_COA_SYNTHASE"/>
    <property type="match status" value="1"/>
</dbReference>
<evidence type="ECO:0000256" key="3">
    <source>
        <dbReference type="PIRSR" id="PIRSR610122-1"/>
    </source>
</evidence>
<name>A0AAD5T0X9_9FUNG</name>
<proteinExistence type="inferred from homology"/>
<dbReference type="InterPro" id="IPR013746">
    <property type="entry name" value="HMG_CoA_synt_C_dom"/>
</dbReference>
<keyword evidence="2 5" id="KW-0808">Transferase</keyword>
<evidence type="ECO:0000259" key="6">
    <source>
        <dbReference type="Pfam" id="PF01154"/>
    </source>
</evidence>
<dbReference type="Proteomes" id="UP001211907">
    <property type="component" value="Unassembled WGS sequence"/>
</dbReference>
<evidence type="ECO:0000256" key="5">
    <source>
        <dbReference type="RuleBase" id="RU364071"/>
    </source>
</evidence>
<dbReference type="AlphaFoldDB" id="A0AAD5T0X9"/>
<sequence>MSNPHNVGIHGAEIYFPKKFVNQTELEQFDGASSGKYTIGLGQLNMSVCDDREDINSICLTAVSSLLEKYEINPASVGFLEVGTETIIDKSKSVKSVLMQLFAESENHNIEGIDCKNACYGGTNALFGAINWLESGYVEEGKEWAIVVAADIAVYKSGSARPTGGAGAIAILLGRNAPIVFDRGVRSTFMDHVWDFYKPDLHSEYPEVDGPLTNICYIKAIDKCYEGYLDRLQKYQGIAAPTLKVGDYYLFHCPYSKLVQKSFGRLAFNDYLRNKDTVAVPDAIKEHPNLTRENTYNDKIVEKIFMDIVKADQKARVDPGLIASRNCGNMYCGSLYSGLCSLLSETPADGLAGKRIVLFSYGSGLSSSMFSATVQQDGASIAALKRISQNIRLSDRLTARTKIEPKIYDEIMALRQATHNVKSYTPVSAVKDVFPGTWYLVEIDGMFRRKYARAGFVSEDSMETTPPLTPVL</sequence>
<evidence type="ECO:0000256" key="2">
    <source>
        <dbReference type="ARBA" id="ARBA00022679"/>
    </source>
</evidence>
<dbReference type="Pfam" id="PF08540">
    <property type="entry name" value="HMG_CoA_synt_C"/>
    <property type="match status" value="1"/>
</dbReference>
<dbReference type="InterPro" id="IPR010122">
    <property type="entry name" value="HMG_CoA_synthase_euk"/>
</dbReference>
<organism evidence="8 9">
    <name type="scientific">Physocladia obscura</name>
    <dbReference type="NCBI Taxonomy" id="109957"/>
    <lineage>
        <taxon>Eukaryota</taxon>
        <taxon>Fungi</taxon>
        <taxon>Fungi incertae sedis</taxon>
        <taxon>Chytridiomycota</taxon>
        <taxon>Chytridiomycota incertae sedis</taxon>
        <taxon>Chytridiomycetes</taxon>
        <taxon>Chytridiales</taxon>
        <taxon>Chytriomycetaceae</taxon>
        <taxon>Physocladia</taxon>
    </lineage>
</organism>
<dbReference type="FunFam" id="3.40.47.10:FF:000008">
    <property type="entry name" value="3-hydroxy-3-methylglutaryl coenzyme A synthase"/>
    <property type="match status" value="1"/>
</dbReference>
<feature type="domain" description="Hydroxymethylglutaryl-coenzyme A synthase C-terminal" evidence="7">
    <location>
        <begin position="179"/>
        <end position="453"/>
    </location>
</feature>
<gene>
    <name evidence="8" type="ORF">HK100_012833</name>
</gene>
<dbReference type="GO" id="GO:0004421">
    <property type="term" value="F:hydroxymethylglutaryl-CoA synthase activity"/>
    <property type="evidence" value="ECO:0007669"/>
    <property type="project" value="UniProtKB-EC"/>
</dbReference>
<feature type="active site" description="Acyl-thioester intermediate" evidence="3">
    <location>
        <position position="119"/>
    </location>
</feature>
<evidence type="ECO:0000259" key="7">
    <source>
        <dbReference type="Pfam" id="PF08540"/>
    </source>
</evidence>
<dbReference type="Gene3D" id="3.40.47.10">
    <property type="match status" value="1"/>
</dbReference>
<evidence type="ECO:0000256" key="1">
    <source>
        <dbReference type="ARBA" id="ARBA00007061"/>
    </source>
</evidence>
<dbReference type="EMBL" id="JADGJH010000972">
    <property type="protein sequence ID" value="KAJ3120361.1"/>
    <property type="molecule type" value="Genomic_DNA"/>
</dbReference>
<comment type="caution">
    <text evidence="8">The sequence shown here is derived from an EMBL/GenBank/DDBJ whole genome shotgun (WGS) entry which is preliminary data.</text>
</comment>
<evidence type="ECO:0000256" key="4">
    <source>
        <dbReference type="PIRSR" id="PIRSR610122-2"/>
    </source>
</evidence>
<dbReference type="GO" id="GO:0006696">
    <property type="term" value="P:ergosterol biosynthetic process"/>
    <property type="evidence" value="ECO:0007669"/>
    <property type="project" value="TreeGrafter"/>
</dbReference>
<feature type="domain" description="Hydroxymethylglutaryl-coenzyme A synthase N-terminal" evidence="6">
    <location>
        <begin position="4"/>
        <end position="178"/>
    </location>
</feature>
<dbReference type="CDD" id="cd00827">
    <property type="entry name" value="init_cond_enzymes"/>
    <property type="match status" value="1"/>
</dbReference>
<dbReference type="EC" id="2.3.3.10" evidence="5"/>
<keyword evidence="9" id="KW-1185">Reference proteome</keyword>
<evidence type="ECO:0000313" key="8">
    <source>
        <dbReference type="EMBL" id="KAJ3120361.1"/>
    </source>
</evidence>
<feature type="binding site" evidence="4">
    <location>
        <position position="261"/>
    </location>
    <ligand>
        <name>CoA</name>
        <dbReference type="ChEBI" id="CHEBI:57287"/>
    </ligand>
</feature>
<dbReference type="InterPro" id="IPR016039">
    <property type="entry name" value="Thiolase-like"/>
</dbReference>
<feature type="active site" description="Proton donor/acceptor" evidence="3">
    <location>
        <position position="252"/>
    </location>
</feature>
<protein>
    <recommendedName>
        <fullName evidence="5">Hydroxymethylglutaryl-CoA synthase</fullName>
        <shortName evidence="5">HMG-CoA synthase</shortName>
        <ecNumber evidence="5">2.3.3.10</ecNumber>
    </recommendedName>
    <alternativeName>
        <fullName evidence="5">3-hydroxy-3-methylglutaryl coenzyme A synthase</fullName>
    </alternativeName>
</protein>
<dbReference type="GO" id="GO:0010142">
    <property type="term" value="P:farnesyl diphosphate biosynthetic process, mevalonate pathway"/>
    <property type="evidence" value="ECO:0007669"/>
    <property type="project" value="InterPro"/>
</dbReference>
<dbReference type="PANTHER" id="PTHR43323">
    <property type="entry name" value="3-HYDROXY-3-METHYLGLUTARYL COENZYME A SYNTHASE"/>
    <property type="match status" value="1"/>
</dbReference>
<feature type="binding site" evidence="4">
    <location>
        <position position="257"/>
    </location>
    <ligand>
        <name>CoA</name>
        <dbReference type="ChEBI" id="CHEBI:57287"/>
    </ligand>
</feature>
<feature type="active site" description="Proton donor/acceptor" evidence="3">
    <location>
        <position position="85"/>
    </location>
</feature>
<dbReference type="InterPro" id="IPR013528">
    <property type="entry name" value="HMG_CoA_synth_N"/>
</dbReference>
<dbReference type="SUPFAM" id="SSF53901">
    <property type="entry name" value="Thiolase-like"/>
    <property type="match status" value="2"/>
</dbReference>
<comment type="function">
    <text evidence="5">Catalyzes the condensation of acetyl-CoA with acetoacetyl-CoA to form HMG-CoA.</text>
</comment>
<dbReference type="Pfam" id="PF01154">
    <property type="entry name" value="HMG_CoA_synt_N"/>
    <property type="match status" value="1"/>
</dbReference>
<dbReference type="GO" id="GO:0006084">
    <property type="term" value="P:acetyl-CoA metabolic process"/>
    <property type="evidence" value="ECO:0007669"/>
    <property type="project" value="InterPro"/>
</dbReference>
<evidence type="ECO:0000313" key="9">
    <source>
        <dbReference type="Proteomes" id="UP001211907"/>
    </source>
</evidence>
<comment type="catalytic activity">
    <reaction evidence="5">
        <text>acetoacetyl-CoA + acetyl-CoA + H2O = (3S)-3-hydroxy-3-methylglutaryl-CoA + CoA + H(+)</text>
        <dbReference type="Rhea" id="RHEA:10188"/>
        <dbReference type="ChEBI" id="CHEBI:15377"/>
        <dbReference type="ChEBI" id="CHEBI:15378"/>
        <dbReference type="ChEBI" id="CHEBI:43074"/>
        <dbReference type="ChEBI" id="CHEBI:57286"/>
        <dbReference type="ChEBI" id="CHEBI:57287"/>
        <dbReference type="ChEBI" id="CHEBI:57288"/>
        <dbReference type="EC" id="2.3.3.10"/>
    </reaction>
</comment>
<dbReference type="NCBIfam" id="TIGR01833">
    <property type="entry name" value="HMG-CoA-S_euk"/>
    <property type="match status" value="1"/>
</dbReference>
<comment type="similarity">
    <text evidence="1 5">Belongs to the thiolase-like superfamily. HMG-CoA synthase family.</text>
</comment>
<reference evidence="8" key="1">
    <citation type="submission" date="2020-05" db="EMBL/GenBank/DDBJ databases">
        <title>Phylogenomic resolution of chytrid fungi.</title>
        <authorList>
            <person name="Stajich J.E."/>
            <person name="Amses K."/>
            <person name="Simmons R."/>
            <person name="Seto K."/>
            <person name="Myers J."/>
            <person name="Bonds A."/>
            <person name="Quandt C.A."/>
            <person name="Barry K."/>
            <person name="Liu P."/>
            <person name="Grigoriev I."/>
            <person name="Longcore J.E."/>
            <person name="James T.Y."/>
        </authorList>
    </citation>
    <scope>NUCLEOTIDE SEQUENCE</scope>
    <source>
        <strain evidence="8">JEL0513</strain>
    </source>
</reference>
<dbReference type="PANTHER" id="PTHR43323:SF2">
    <property type="entry name" value="HYDROXYMETHYLGLUTARYL-COA SYNTHASE"/>
    <property type="match status" value="1"/>
</dbReference>